<sequence>MGAKHNRGFRKGCAAALCIVCGALAFWSSILLVSRWDDLWSAGDFYQSGSLYSALWPYQATVEQGMELRLRETWGQDLEYLEELQLQQIEKKLRAEQTNYRFRVRLDDGTILWSNLDQKQTLDDLARQDTYSFTVTQGNELYNEDQSRWDNTDSYEILQVWTGEKYVEFSPVVPADAAGAGQYGYSYDTDMERWIWTEDQDSRVHTASLVVESGVTDPLTVRDSIWTAKENYDGIQNWLGPVTVLCLISLTLTLVGLVWLWRSIAFCSEESQMLPLSWQDRIPYELYLLGASFLFCIPLAAGDPITTNINQHGLSLRAVIGLGVLTMAEVGLVLAALMSTMKRWKNGILLRNTLCWHLCARVGHFFREVTLHWPITRRAVWIFLLYLVGTVLTGATIILIPVYQGLVLWGICRWVRQWKEIRSAAEEIVGGGSEVQIDTRGMYRDLKEHAQQLNALGVSITHAVEERLRSERFKAELITNVSHDLKTPLTSIINYVDLLKKVEITEPKALEYLEVLDRKSQRLKKLTEDLVEASKASTGTLPVSLERLDFGQLVQQALGEYEEKFAQAGLTPVLDQGDGCRVILADGRHLWRVIDNLLGNCCKYALSGTRVYLDLSARDGRVFLTVKNISRAALNLPPEQLMERFVRGDTARSTEGSGLGLSIARSLTELQGGSFRLDIDGDLFKAEVSLPAAPEEPLSPPEQSGESERLL</sequence>
<dbReference type="InterPro" id="IPR050398">
    <property type="entry name" value="HssS/ArlS-like"/>
</dbReference>
<evidence type="ECO:0000259" key="16">
    <source>
        <dbReference type="PROSITE" id="PS50109"/>
    </source>
</evidence>
<evidence type="ECO:0000256" key="12">
    <source>
        <dbReference type="ARBA" id="ARBA00023012"/>
    </source>
</evidence>
<evidence type="ECO:0000256" key="3">
    <source>
        <dbReference type="ARBA" id="ARBA00012438"/>
    </source>
</evidence>
<feature type="domain" description="Histidine kinase" evidence="16">
    <location>
        <begin position="480"/>
        <end position="694"/>
    </location>
</feature>
<evidence type="ECO:0000256" key="1">
    <source>
        <dbReference type="ARBA" id="ARBA00000085"/>
    </source>
</evidence>
<dbReference type="SUPFAM" id="SSF55874">
    <property type="entry name" value="ATPase domain of HSP90 chaperone/DNA topoisomerase II/histidine kinase"/>
    <property type="match status" value="1"/>
</dbReference>
<keyword evidence="13 15" id="KW-0472">Membrane</keyword>
<evidence type="ECO:0000256" key="13">
    <source>
        <dbReference type="ARBA" id="ARBA00023136"/>
    </source>
</evidence>
<dbReference type="InterPro" id="IPR005467">
    <property type="entry name" value="His_kinase_dom"/>
</dbReference>
<feature type="transmembrane region" description="Helical" evidence="15">
    <location>
        <begin position="379"/>
        <end position="412"/>
    </location>
</feature>
<dbReference type="InterPro" id="IPR003594">
    <property type="entry name" value="HATPase_dom"/>
</dbReference>
<dbReference type="InterPro" id="IPR003661">
    <property type="entry name" value="HisK_dim/P_dom"/>
</dbReference>
<keyword evidence="6" id="KW-0808">Transferase</keyword>
<dbReference type="InterPro" id="IPR036890">
    <property type="entry name" value="HATPase_C_sf"/>
</dbReference>
<name>A0ABR7HR61_9FIRM</name>
<keyword evidence="5" id="KW-0597">Phosphoprotein</keyword>
<evidence type="ECO:0000256" key="6">
    <source>
        <dbReference type="ARBA" id="ARBA00022679"/>
    </source>
</evidence>
<dbReference type="PROSITE" id="PS50109">
    <property type="entry name" value="HIS_KIN"/>
    <property type="match status" value="1"/>
</dbReference>
<dbReference type="SUPFAM" id="SSF47384">
    <property type="entry name" value="Homodimeric domain of signal transducing histidine kinase"/>
    <property type="match status" value="1"/>
</dbReference>
<dbReference type="RefSeq" id="WP_186963109.1">
    <property type="nucleotide sequence ID" value="NZ_JACOPR010000002.1"/>
</dbReference>
<dbReference type="EC" id="2.7.13.3" evidence="3"/>
<evidence type="ECO:0000313" key="17">
    <source>
        <dbReference type="EMBL" id="MBC5729993.1"/>
    </source>
</evidence>
<evidence type="ECO:0000256" key="15">
    <source>
        <dbReference type="SAM" id="Phobius"/>
    </source>
</evidence>
<comment type="caution">
    <text evidence="17">The sequence shown here is derived from an EMBL/GenBank/DDBJ whole genome shotgun (WGS) entry which is preliminary data.</text>
</comment>
<evidence type="ECO:0000256" key="11">
    <source>
        <dbReference type="ARBA" id="ARBA00022989"/>
    </source>
</evidence>
<evidence type="ECO:0000256" key="8">
    <source>
        <dbReference type="ARBA" id="ARBA00022741"/>
    </source>
</evidence>
<dbReference type="Pfam" id="PF00512">
    <property type="entry name" value="HisKA"/>
    <property type="match status" value="1"/>
</dbReference>
<comment type="subcellular location">
    <subcellularLocation>
        <location evidence="2">Cell membrane</location>
        <topology evidence="2">Multi-pass membrane protein</topology>
    </subcellularLocation>
</comment>
<evidence type="ECO:0000256" key="10">
    <source>
        <dbReference type="ARBA" id="ARBA00022840"/>
    </source>
</evidence>
<feature type="transmembrane region" description="Helical" evidence="15">
    <location>
        <begin position="314"/>
        <end position="337"/>
    </location>
</feature>
<dbReference type="CDD" id="cd00082">
    <property type="entry name" value="HisKA"/>
    <property type="match status" value="1"/>
</dbReference>
<dbReference type="PANTHER" id="PTHR45528:SF1">
    <property type="entry name" value="SENSOR HISTIDINE KINASE CPXA"/>
    <property type="match status" value="1"/>
</dbReference>
<keyword evidence="10" id="KW-0067">ATP-binding</keyword>
<feature type="transmembrane region" description="Helical" evidence="15">
    <location>
        <begin position="282"/>
        <end position="302"/>
    </location>
</feature>
<keyword evidence="9 17" id="KW-0418">Kinase</keyword>
<reference evidence="17 18" key="1">
    <citation type="submission" date="2020-08" db="EMBL/GenBank/DDBJ databases">
        <title>Genome public.</title>
        <authorList>
            <person name="Liu C."/>
            <person name="Sun Q."/>
        </authorList>
    </citation>
    <scope>NUCLEOTIDE SEQUENCE [LARGE SCALE GENOMIC DNA]</scope>
    <source>
        <strain evidence="17 18">New-38</strain>
    </source>
</reference>
<feature type="transmembrane region" description="Helical" evidence="15">
    <location>
        <begin position="238"/>
        <end position="261"/>
    </location>
</feature>
<evidence type="ECO:0000256" key="4">
    <source>
        <dbReference type="ARBA" id="ARBA00022475"/>
    </source>
</evidence>
<feature type="transmembrane region" description="Helical" evidence="15">
    <location>
        <begin position="12"/>
        <end position="33"/>
    </location>
</feature>
<keyword evidence="8" id="KW-0547">Nucleotide-binding</keyword>
<keyword evidence="18" id="KW-1185">Reference proteome</keyword>
<keyword evidence="11 15" id="KW-1133">Transmembrane helix</keyword>
<gene>
    <name evidence="17" type="ORF">H8S34_04005</name>
</gene>
<evidence type="ECO:0000256" key="7">
    <source>
        <dbReference type="ARBA" id="ARBA00022692"/>
    </source>
</evidence>
<evidence type="ECO:0000256" key="2">
    <source>
        <dbReference type="ARBA" id="ARBA00004651"/>
    </source>
</evidence>
<dbReference type="Gene3D" id="1.10.287.130">
    <property type="match status" value="1"/>
</dbReference>
<proteinExistence type="predicted"/>
<accession>A0ABR7HR61</accession>
<protein>
    <recommendedName>
        <fullName evidence="3">histidine kinase</fullName>
        <ecNumber evidence="3">2.7.13.3</ecNumber>
    </recommendedName>
</protein>
<dbReference type="SMART" id="SM00387">
    <property type="entry name" value="HATPase_c"/>
    <property type="match status" value="1"/>
</dbReference>
<dbReference type="InterPro" id="IPR036097">
    <property type="entry name" value="HisK_dim/P_sf"/>
</dbReference>
<keyword evidence="4" id="KW-1003">Cell membrane</keyword>
<keyword evidence="12" id="KW-0902">Two-component regulatory system</keyword>
<dbReference type="EMBL" id="JACOPR010000002">
    <property type="protein sequence ID" value="MBC5729993.1"/>
    <property type="molecule type" value="Genomic_DNA"/>
</dbReference>
<dbReference type="PANTHER" id="PTHR45528">
    <property type="entry name" value="SENSOR HISTIDINE KINASE CPXA"/>
    <property type="match status" value="1"/>
</dbReference>
<feature type="compositionally biased region" description="Low complexity" evidence="14">
    <location>
        <begin position="690"/>
        <end position="704"/>
    </location>
</feature>
<evidence type="ECO:0000256" key="5">
    <source>
        <dbReference type="ARBA" id="ARBA00022553"/>
    </source>
</evidence>
<comment type="catalytic activity">
    <reaction evidence="1">
        <text>ATP + protein L-histidine = ADP + protein N-phospho-L-histidine.</text>
        <dbReference type="EC" id="2.7.13.3"/>
    </reaction>
</comment>
<evidence type="ECO:0000256" key="14">
    <source>
        <dbReference type="SAM" id="MobiDB-lite"/>
    </source>
</evidence>
<evidence type="ECO:0000313" key="18">
    <source>
        <dbReference type="Proteomes" id="UP000660021"/>
    </source>
</evidence>
<dbReference type="Pfam" id="PF02518">
    <property type="entry name" value="HATPase_c"/>
    <property type="match status" value="1"/>
</dbReference>
<keyword evidence="7 15" id="KW-0812">Transmembrane</keyword>
<feature type="region of interest" description="Disordered" evidence="14">
    <location>
        <begin position="690"/>
        <end position="711"/>
    </location>
</feature>
<dbReference type="Gene3D" id="3.30.565.10">
    <property type="entry name" value="Histidine kinase-like ATPase, C-terminal domain"/>
    <property type="match status" value="1"/>
</dbReference>
<dbReference type="Proteomes" id="UP000660021">
    <property type="component" value="Unassembled WGS sequence"/>
</dbReference>
<evidence type="ECO:0000256" key="9">
    <source>
        <dbReference type="ARBA" id="ARBA00022777"/>
    </source>
</evidence>
<dbReference type="SMART" id="SM00388">
    <property type="entry name" value="HisKA"/>
    <property type="match status" value="1"/>
</dbReference>
<dbReference type="GO" id="GO:0016301">
    <property type="term" value="F:kinase activity"/>
    <property type="evidence" value="ECO:0007669"/>
    <property type="project" value="UniProtKB-KW"/>
</dbReference>
<organism evidence="17 18">
    <name type="scientific">Pseudoflavonifractor hominis</name>
    <dbReference type="NCBI Taxonomy" id="2763059"/>
    <lineage>
        <taxon>Bacteria</taxon>
        <taxon>Bacillati</taxon>
        <taxon>Bacillota</taxon>
        <taxon>Clostridia</taxon>
        <taxon>Eubacteriales</taxon>
        <taxon>Oscillospiraceae</taxon>
        <taxon>Pseudoflavonifractor</taxon>
    </lineage>
</organism>